<sequence length="113" mass="13332">MDNKNRDRGTIKWTAMMMPEHVKLIREWYDEDNFVLEPQLDEFDYEELAHQIQTAVQTHSVVLIHYWNSGESFTIEGTIKKLPVNAAFITTLSPQGDKRIYIPHIMKIHLYEA</sequence>
<dbReference type="InterPro" id="IPR014962">
    <property type="entry name" value="YolD"/>
</dbReference>
<dbReference type="EMBL" id="JACSPZ010000014">
    <property type="protein sequence ID" value="MBD8038704.1"/>
    <property type="molecule type" value="Genomic_DNA"/>
</dbReference>
<dbReference type="Pfam" id="PF08863">
    <property type="entry name" value="YolD"/>
    <property type="match status" value="1"/>
</dbReference>
<reference evidence="1 2" key="1">
    <citation type="submission" date="2020-08" db="EMBL/GenBank/DDBJ databases">
        <title>A Genomic Blueprint of the Chicken Gut Microbiome.</title>
        <authorList>
            <person name="Gilroy R."/>
            <person name="Ravi A."/>
            <person name="Getino M."/>
            <person name="Pursley I."/>
            <person name="Horton D.L."/>
            <person name="Alikhan N.-F."/>
            <person name="Baker D."/>
            <person name="Gharbi K."/>
            <person name="Hall N."/>
            <person name="Watson M."/>
            <person name="Adriaenssens E.M."/>
            <person name="Foster-Nyarko E."/>
            <person name="Jarju S."/>
            <person name="Secka A."/>
            <person name="Antonio M."/>
            <person name="Oren A."/>
            <person name="Chaudhuri R."/>
            <person name="La Ragione R.M."/>
            <person name="Hildebrand F."/>
            <person name="Pallen M.J."/>
        </authorList>
    </citation>
    <scope>NUCLEOTIDE SEQUENCE [LARGE SCALE GENOMIC DNA]</scope>
    <source>
        <strain evidence="1 2">A46</strain>
    </source>
</reference>
<comment type="caution">
    <text evidence="1">The sequence shown here is derived from an EMBL/GenBank/DDBJ whole genome shotgun (WGS) entry which is preliminary data.</text>
</comment>
<evidence type="ECO:0000313" key="1">
    <source>
        <dbReference type="EMBL" id="MBD8038704.1"/>
    </source>
</evidence>
<protein>
    <submittedName>
        <fullName evidence="1">YolD-like family protein</fullName>
    </submittedName>
</protein>
<proteinExistence type="predicted"/>
<gene>
    <name evidence="1" type="ORF">H9635_18325</name>
</gene>
<keyword evidence="2" id="KW-1185">Reference proteome</keyword>
<accession>A0ABR8Y3C8</accession>
<name>A0ABR8Y3C8_9BACL</name>
<organism evidence="1 2">
    <name type="scientific">Solibacillus faecavium</name>
    <dbReference type="NCBI Taxonomy" id="2762221"/>
    <lineage>
        <taxon>Bacteria</taxon>
        <taxon>Bacillati</taxon>
        <taxon>Bacillota</taxon>
        <taxon>Bacilli</taxon>
        <taxon>Bacillales</taxon>
        <taxon>Caryophanaceae</taxon>
        <taxon>Solibacillus</taxon>
    </lineage>
</organism>
<dbReference type="Proteomes" id="UP000619101">
    <property type="component" value="Unassembled WGS sequence"/>
</dbReference>
<dbReference type="RefSeq" id="WP_191701767.1">
    <property type="nucleotide sequence ID" value="NZ_JACSPZ010000014.1"/>
</dbReference>
<evidence type="ECO:0000313" key="2">
    <source>
        <dbReference type="Proteomes" id="UP000619101"/>
    </source>
</evidence>